<evidence type="ECO:0000313" key="2">
    <source>
        <dbReference type="WBParaSite" id="RSKR_0000892900.1"/>
    </source>
</evidence>
<evidence type="ECO:0000313" key="1">
    <source>
        <dbReference type="Proteomes" id="UP000095286"/>
    </source>
</evidence>
<proteinExistence type="predicted"/>
<sequence>MVRAFDCLWVVLLLCLRLQFVKPFFNQLKPNEKIHLFGQNSEEPPQFSTLQGSPLIHNTLLNITINNKLYSFLMKDHSTNLFDIGFHQNFHSPNRSHWMAEAQQTHLDCNQVFKGHSIKPRGAILSMSGCKDNLRGLIILPNGEYHFVHPVPSLMDEGVHVIHKRELKETKKSCGFRKEDDPFPGDQVEADLLVSKMLPRQKVEGSISQKVKRSILHDKDEELIVELAVFADHLMVTHFREIYGELRHMREMKRFIVATINNVDTLYKHQTLNSRLHFRVKRIDIMEQQPDVLLGPAHHQGEVNALLKAFCQYQKQLKPADGKDPKNWVHALLLTGFDLYAGSLKSIAGFSAVKGMCSEERSCTINEGLDFGSVFVVTHEIGHNLGMYHDGQNNRCEQDAFIMSPSIGAGKTHWSACSSTEMGVFVSKLGTEDDRAPNCLNTSPIKSKSSVDLPGQQYTVHEQCRLFHGLCWEHELRSYQTLEDICEIVWCSDTKGKLRTAHPSLEGTHCGSNKVCFGGKCVPSTIRLIPVHGGWSKWSEASFCEPESTGKCSECQIKGQIKLKQEHRYCDSPFPNNDGNKCSGENVRGSLCSSRRCNGPFSLQQYINSVCGQKAKLPENIKLNMDSTGTQYDQDMCKVWCFMKESTSIRTVEDLPDGSPCGENKYCVKGLCKRLACNGNKVSDTDNECQMKAIEDDENKAELGTKRRSQAEWARWGGWSECVGGVKCDGIGFKSRFRSCNGIGCPGNDSERMVCRKECAKGDSIVAGKWEEWKPFSNCTTNACNQIGSKTRFRTCNGGNCVGSNVETISCKKECPPGKWEEWKPFGNCTANGCSQNGTQTRFRTCITSNCVGSNSETISCKKECPPGQWEEWKPFGNCTANVCNQFGTQTRFRTCKGENCIGSNSDTVSCQKACIISKWKNWESWGACSTSECNASGIQTRIRVCDGLNCDGSSIDKIVCKIKCVSKVVVGDEWQNWGGWNSCVSESCMLPGVQNRTRQCNGKTCNGVFIEKMPCHLPCTVDDGKWTLWSHWSPTCHTSSACHATGTRTRTRRCWSFKQLEPVCEGQREETENCPVKEECLKR</sequence>
<protein>
    <submittedName>
        <fullName evidence="2">Peptidase M12B domain-containing protein</fullName>
    </submittedName>
</protein>
<reference evidence="2" key="1">
    <citation type="submission" date="2016-11" db="UniProtKB">
        <authorList>
            <consortium name="WormBaseParasite"/>
        </authorList>
    </citation>
    <scope>IDENTIFICATION</scope>
    <source>
        <strain evidence="2">KR3021</strain>
    </source>
</reference>
<accession>A0AC35U946</accession>
<dbReference type="Proteomes" id="UP000095286">
    <property type="component" value="Unplaced"/>
</dbReference>
<organism evidence="1 2">
    <name type="scientific">Rhabditophanes sp. KR3021</name>
    <dbReference type="NCBI Taxonomy" id="114890"/>
    <lineage>
        <taxon>Eukaryota</taxon>
        <taxon>Metazoa</taxon>
        <taxon>Ecdysozoa</taxon>
        <taxon>Nematoda</taxon>
        <taxon>Chromadorea</taxon>
        <taxon>Rhabditida</taxon>
        <taxon>Tylenchina</taxon>
        <taxon>Panagrolaimomorpha</taxon>
        <taxon>Strongyloidoidea</taxon>
        <taxon>Alloionematidae</taxon>
        <taxon>Rhabditophanes</taxon>
    </lineage>
</organism>
<name>A0AC35U946_9BILA</name>
<dbReference type="WBParaSite" id="RSKR_0000892900.1">
    <property type="protein sequence ID" value="RSKR_0000892900.1"/>
    <property type="gene ID" value="RSKR_0000892900"/>
</dbReference>